<proteinExistence type="predicted"/>
<feature type="compositionally biased region" description="Polar residues" evidence="1">
    <location>
        <begin position="908"/>
        <end position="921"/>
    </location>
</feature>
<feature type="compositionally biased region" description="Low complexity" evidence="1">
    <location>
        <begin position="445"/>
        <end position="458"/>
    </location>
</feature>
<feature type="compositionally biased region" description="Basic and acidic residues" evidence="1">
    <location>
        <begin position="435"/>
        <end position="444"/>
    </location>
</feature>
<evidence type="ECO:0000313" key="2">
    <source>
        <dbReference type="EMBL" id="RUS73452.1"/>
    </source>
</evidence>
<comment type="caution">
    <text evidence="2">The sequence shown here is derived from an EMBL/GenBank/DDBJ whole genome shotgun (WGS) entry which is preliminary data.</text>
</comment>
<feature type="region of interest" description="Disordered" evidence="1">
    <location>
        <begin position="1"/>
        <end position="33"/>
    </location>
</feature>
<feature type="compositionally biased region" description="Basic and acidic residues" evidence="1">
    <location>
        <begin position="725"/>
        <end position="740"/>
    </location>
</feature>
<feature type="region of interest" description="Disordered" evidence="1">
    <location>
        <begin position="976"/>
        <end position="997"/>
    </location>
</feature>
<feature type="region of interest" description="Disordered" evidence="1">
    <location>
        <begin position="1081"/>
        <end position="1100"/>
    </location>
</feature>
<feature type="region of interest" description="Disordered" evidence="1">
    <location>
        <begin position="435"/>
        <end position="553"/>
    </location>
</feature>
<feature type="region of interest" description="Disordered" evidence="1">
    <location>
        <begin position="310"/>
        <end position="334"/>
    </location>
</feature>
<dbReference type="EMBL" id="RQTK01000935">
    <property type="protein sequence ID" value="RUS73452.1"/>
    <property type="molecule type" value="Genomic_DNA"/>
</dbReference>
<sequence length="1310" mass="147585">MASKDDRTECWGWSHGGGESERDAEGGEEGATTYGLSNACSAKRSSAELAAENRRLHLDNMRLWDCLALFRSDPSLTCQGAINTIFTLNDTEYLREFPDTQQLLDSRLPEGLGHHHNELDPASENNRLREENTRLHAAVWVLRDNPSLHADSTVAAVFRLNDAQFQRKFGVVNQVTAGLCYRNIFERSSRNNNKVKVKAMRTHLDLGARSNTIHLIKKPLGPKRLARAKSMSSNRYLSPPRECSATALISSRKRSESAEPLQNFSSNRKPSSPEEMRDFIYDKYYYGSGPLFVSDVTSFFAGDTSGDCEKQHESTWKSKSKNQGGVVNSVSDTSQSCATNRSKEHCSNRRAAKPIKCVSFEEPLPSRTSVFDKPSERPRDSEGKYSLYSLGDVKTNGKHKSYNARLQDILYSPVDGYSNNFAEYDVGILLGRNGKETKTREKGRTSSGSRKSSHRSASLTCSPTNTYTDHDEVRRKRAGSEKGDRSHRESRLQTWDLSEDFRGSNSNRMGSRCPADDDEEDDDEGDELERGVEEDDNGSFRGPYYSLSGRSRRPGKIRIKAIHREPSKRHKQDIRLSPVLDPRASLHRMHVSAGDGSLLHAESHFRDGAGHNINFNKSESLEDISEEAIHNLNNSARIKYSKESIEFTNQSKLINSGLTDTTSFVLDHSDEGRKFQSGLGIVNAQVHTPRIEDFRGREILPGNKGADTLENICLDRNHNAITKGKPKENKGRQVSTRKEGALSSGTGKALGPIDVRNKTKPCQTSQPKTIAVKETTTLKSALKDKSAERHFHTLETSSKAGLPRVHFQSNEDLFLKKSSLQNVHAKGKATKTRRNTINSASGTKHRNITKITNHTDDDVKDINVNICNVSPMKSEASNITINPEHPQNKVLKPFSHGNTVNSRKKSFKNNGDSTSNAISQTKHMDASHEIPKQTFSEKLNPVKSKNTIEDRKATDILGTVCESNLEVFTDQKNRSYRKNRASQDDVMNHSDPGEFSGRVRLSDEEGIIPYDQIKMRLNRPKSAGMREFASLRQANLMHSKTAKEFSEPNSREGSVLLYQAEPKSVPHKKKLIFHSETASVKSYHKTEQMGQSSSDDFLSEPEVYLSTQPAPDRASRYKPYPHRTYLTAKHFTDRHQRLMPLPTPTVRRDTSAMFSFSREKSPSMALVLDDDYQRWMVNRVRASEMVVKRHGMTNERLDQQCRRRFKYAYKRNLEYWPRPEPPRHKIYEILSNYASTRDSSFKMAKGCLKECQIISNCVPNEVRLRKLKDLGGVKYKAALAAMIKHNMPPAEKEPCASKSLGTPPNSLFGM</sequence>
<dbReference type="OrthoDB" id="6158554at2759"/>
<feature type="compositionally biased region" description="Polar residues" evidence="1">
    <location>
        <begin position="260"/>
        <end position="270"/>
    </location>
</feature>
<feature type="compositionally biased region" description="Acidic residues" evidence="1">
    <location>
        <begin position="516"/>
        <end position="537"/>
    </location>
</feature>
<feature type="compositionally biased region" description="Basic and acidic residues" evidence="1">
    <location>
        <begin position="981"/>
        <end position="992"/>
    </location>
</feature>
<feature type="compositionally biased region" description="Basic and acidic residues" evidence="1">
    <location>
        <begin position="468"/>
        <end position="491"/>
    </location>
</feature>
<feature type="region of interest" description="Disordered" evidence="1">
    <location>
        <begin position="721"/>
        <end position="750"/>
    </location>
</feature>
<organism evidence="2 3">
    <name type="scientific">Elysia chlorotica</name>
    <name type="common">Eastern emerald elysia</name>
    <name type="synonym">Sea slug</name>
    <dbReference type="NCBI Taxonomy" id="188477"/>
    <lineage>
        <taxon>Eukaryota</taxon>
        <taxon>Metazoa</taxon>
        <taxon>Spiralia</taxon>
        <taxon>Lophotrochozoa</taxon>
        <taxon>Mollusca</taxon>
        <taxon>Gastropoda</taxon>
        <taxon>Heterobranchia</taxon>
        <taxon>Euthyneura</taxon>
        <taxon>Panpulmonata</taxon>
        <taxon>Sacoglossa</taxon>
        <taxon>Placobranchoidea</taxon>
        <taxon>Plakobranchidae</taxon>
        <taxon>Elysia</taxon>
    </lineage>
</organism>
<evidence type="ECO:0000313" key="3">
    <source>
        <dbReference type="Proteomes" id="UP000271974"/>
    </source>
</evidence>
<feature type="region of interest" description="Disordered" evidence="1">
    <location>
        <begin position="247"/>
        <end position="273"/>
    </location>
</feature>
<evidence type="ECO:0000256" key="1">
    <source>
        <dbReference type="SAM" id="MobiDB-lite"/>
    </source>
</evidence>
<feature type="region of interest" description="Disordered" evidence="1">
    <location>
        <begin position="893"/>
        <end position="927"/>
    </location>
</feature>
<protein>
    <submittedName>
        <fullName evidence="2">Uncharacterized protein</fullName>
    </submittedName>
</protein>
<feature type="region of interest" description="Disordered" evidence="1">
    <location>
        <begin position="1290"/>
        <end position="1310"/>
    </location>
</feature>
<gene>
    <name evidence="2" type="ORF">EGW08_018789</name>
</gene>
<feature type="compositionally biased region" description="Polar residues" evidence="1">
    <location>
        <begin position="1299"/>
        <end position="1310"/>
    </location>
</feature>
<name>A0A3S0Z8Z4_ELYCH</name>
<accession>A0A3S0Z8Z4</accession>
<feature type="compositionally biased region" description="Polar residues" evidence="1">
    <location>
        <begin position="321"/>
        <end position="334"/>
    </location>
</feature>
<reference evidence="2 3" key="1">
    <citation type="submission" date="2019-01" db="EMBL/GenBank/DDBJ databases">
        <title>A draft genome assembly of the solar-powered sea slug Elysia chlorotica.</title>
        <authorList>
            <person name="Cai H."/>
            <person name="Li Q."/>
            <person name="Fang X."/>
            <person name="Li J."/>
            <person name="Curtis N.E."/>
            <person name="Altenburger A."/>
            <person name="Shibata T."/>
            <person name="Feng M."/>
            <person name="Maeda T."/>
            <person name="Schwartz J.A."/>
            <person name="Shigenobu S."/>
            <person name="Lundholm N."/>
            <person name="Nishiyama T."/>
            <person name="Yang H."/>
            <person name="Hasebe M."/>
            <person name="Li S."/>
            <person name="Pierce S.K."/>
            <person name="Wang J."/>
        </authorList>
    </citation>
    <scope>NUCLEOTIDE SEQUENCE [LARGE SCALE GENOMIC DNA]</scope>
    <source>
        <strain evidence="2">EC2010</strain>
        <tissue evidence="2">Whole organism of an adult</tissue>
    </source>
</reference>
<keyword evidence="3" id="KW-1185">Reference proteome</keyword>
<dbReference type="Proteomes" id="UP000271974">
    <property type="component" value="Unassembled WGS sequence"/>
</dbReference>